<feature type="chain" id="PRO_5009312711" evidence="2">
    <location>
        <begin position="19"/>
        <end position="257"/>
    </location>
</feature>
<keyword evidence="2" id="KW-0732">Signal</keyword>
<reference evidence="5" key="1">
    <citation type="submission" date="2016-11" db="UniProtKB">
        <authorList>
            <consortium name="WormBaseParasite"/>
        </authorList>
    </citation>
    <scope>IDENTIFICATION</scope>
</reference>
<dbReference type="WBParaSite" id="L893_g20652.t1">
    <property type="protein sequence ID" value="L893_g20652.t1"/>
    <property type="gene ID" value="L893_g20652"/>
</dbReference>
<keyword evidence="4" id="KW-1185">Reference proteome</keyword>
<dbReference type="Pfam" id="PF04155">
    <property type="entry name" value="Ground-like"/>
    <property type="match status" value="1"/>
</dbReference>
<dbReference type="AlphaFoldDB" id="A0A1I7YXC2"/>
<evidence type="ECO:0000256" key="1">
    <source>
        <dbReference type="SAM" id="MobiDB-lite"/>
    </source>
</evidence>
<evidence type="ECO:0000256" key="2">
    <source>
        <dbReference type="SAM" id="SignalP"/>
    </source>
</evidence>
<feature type="region of interest" description="Disordered" evidence="1">
    <location>
        <begin position="54"/>
        <end position="95"/>
    </location>
</feature>
<feature type="compositionally biased region" description="Low complexity" evidence="1">
    <location>
        <begin position="55"/>
        <end position="73"/>
    </location>
</feature>
<sequence>MRALPWLVASAVVASTLGYYPYGGCADCGRPSFCPPCPAPPACSALPSVAESSDCGQPACSGGASSGPPVSGSYLGPSGTSDPRMEGRLSQQVTQRLPVTNEVATHRKYPQARVLEIDATPTHPGSEEIEEEVSSEAPFVERTPPTPPPVMEPSADTSGEIQSLPPYLQRVLGARSRVPRKAPTFKCNDERLRMIMHQSMDPSDLAASKRSIANEAEQTFQSKFDVICSPTRLSYLANTRRYCEVTQTDIVCLAFAH</sequence>
<evidence type="ECO:0000259" key="3">
    <source>
        <dbReference type="Pfam" id="PF04155"/>
    </source>
</evidence>
<name>A0A1I7YXC2_9BILA</name>
<feature type="signal peptide" evidence="2">
    <location>
        <begin position="1"/>
        <end position="18"/>
    </location>
</feature>
<dbReference type="InterPro" id="IPR007284">
    <property type="entry name" value="Ground-like_dom"/>
</dbReference>
<accession>A0A1I7YXC2</accession>
<dbReference type="Proteomes" id="UP000095287">
    <property type="component" value="Unplaced"/>
</dbReference>
<evidence type="ECO:0000313" key="5">
    <source>
        <dbReference type="WBParaSite" id="L893_g20652.t1"/>
    </source>
</evidence>
<proteinExistence type="predicted"/>
<feature type="domain" description="Ground-like" evidence="3">
    <location>
        <begin position="185"/>
        <end position="255"/>
    </location>
</feature>
<protein>
    <submittedName>
        <fullName evidence="5">Ground-like domain-containing protein</fullName>
    </submittedName>
</protein>
<evidence type="ECO:0000313" key="4">
    <source>
        <dbReference type="Proteomes" id="UP000095287"/>
    </source>
</evidence>
<organism evidence="4 5">
    <name type="scientific">Steinernema glaseri</name>
    <dbReference type="NCBI Taxonomy" id="37863"/>
    <lineage>
        <taxon>Eukaryota</taxon>
        <taxon>Metazoa</taxon>
        <taxon>Ecdysozoa</taxon>
        <taxon>Nematoda</taxon>
        <taxon>Chromadorea</taxon>
        <taxon>Rhabditida</taxon>
        <taxon>Tylenchina</taxon>
        <taxon>Panagrolaimomorpha</taxon>
        <taxon>Strongyloidoidea</taxon>
        <taxon>Steinernematidae</taxon>
        <taxon>Steinernema</taxon>
    </lineage>
</organism>
<feature type="region of interest" description="Disordered" evidence="1">
    <location>
        <begin position="120"/>
        <end position="160"/>
    </location>
</feature>